<dbReference type="EMBL" id="CP004144">
    <property type="protein sequence ID" value="AGF97811.1"/>
    <property type="molecule type" value="Genomic_DNA"/>
</dbReference>
<dbReference type="HOGENOM" id="CLU_1092439_0_0_2"/>
<accession>M1PZN4</accession>
<dbReference type="BioCyc" id="MMAZ1236903:G139K-2394-MONOMER"/>
<protein>
    <submittedName>
        <fullName evidence="1">Uncharacterized protein</fullName>
    </submittedName>
</protein>
<dbReference type="Proteomes" id="UP000011718">
    <property type="component" value="Chromosome"/>
</dbReference>
<dbReference type="Gene3D" id="2.40.360.20">
    <property type="match status" value="1"/>
</dbReference>
<dbReference type="AlphaFoldDB" id="M1PZN4"/>
<organism evidence="1 2">
    <name type="scientific">Methanosarcina mazei Tuc01</name>
    <dbReference type="NCBI Taxonomy" id="1236903"/>
    <lineage>
        <taxon>Archaea</taxon>
        <taxon>Methanobacteriati</taxon>
        <taxon>Methanobacteriota</taxon>
        <taxon>Stenosarchaea group</taxon>
        <taxon>Methanomicrobia</taxon>
        <taxon>Methanosarcinales</taxon>
        <taxon>Methanosarcinaceae</taxon>
        <taxon>Methanosarcina</taxon>
    </lineage>
</organism>
<name>M1PZN4_METMZ</name>
<gene>
    <name evidence="1" type="ORF">MmTuc01_2503</name>
</gene>
<proteinExistence type="predicted"/>
<evidence type="ECO:0000313" key="2">
    <source>
        <dbReference type="Proteomes" id="UP000011718"/>
    </source>
</evidence>
<dbReference type="KEGG" id="mmaz:MmTuc01_2503"/>
<sequence length="254" mass="28830">MRENKSTSCIGEALTNYNLKYNFDTGDIFVYNCTYLTEKTKDTVPIRIEMLISDFDGNNITSNVTSTKIIDGNNTESSYTTVMDVYGNLIRSDPENRIIPEIQPELPNLLKYPEKGMQEGQSWTVIFNRTINYNSSLTDELEGTKKYTSIGIKTVSTKAGKFKCVGIRSEVNFTANTKKEYENSTINLTTIGKISGEDWVDLEDGFLVKSEYNVDKILITDLSEVYKGIGIENYYLETPMKSHISSELENIRKE</sequence>
<evidence type="ECO:0000313" key="1">
    <source>
        <dbReference type="EMBL" id="AGF97811.1"/>
    </source>
</evidence>
<reference evidence="1 2" key="1">
    <citation type="journal article" date="2013" name="Genome Announc.">
        <title>Complete Genome of a Methanosarcina mazei Strain Isolated from Sediment Samples from an Amazonian Flooded Area.</title>
        <authorList>
            <person name="Assis das Gracas D."/>
            <person name="Thiago Juca Ramos R."/>
            <person name="Vieira Araujo A.C."/>
            <person name="Zahlouth R."/>
            <person name="Ribeiro Carneiro A."/>
            <person name="Souza Lopes T."/>
            <person name="Azevedo Barauna R."/>
            <person name="Azevedo V."/>
            <person name="Cruz Schneider M.P."/>
            <person name="Pellizari V.H."/>
            <person name="Silva A."/>
        </authorList>
    </citation>
    <scope>NUCLEOTIDE SEQUENCE [LARGE SCALE GENOMIC DNA]</scope>
    <source>
        <strain evidence="1 2">Tuc01</strain>
    </source>
</reference>